<dbReference type="InterPro" id="IPR000571">
    <property type="entry name" value="Znf_CCCH"/>
</dbReference>
<evidence type="ECO:0008006" key="7">
    <source>
        <dbReference type="Google" id="ProtNLM"/>
    </source>
</evidence>
<dbReference type="PANTHER" id="PTHR19446">
    <property type="entry name" value="REVERSE TRANSCRIPTASES"/>
    <property type="match status" value="1"/>
</dbReference>
<keyword evidence="6" id="KW-1185">Reference proteome</keyword>
<proteinExistence type="predicted"/>
<name>A0A1Q9D2J4_SYMMI</name>
<dbReference type="OrthoDB" id="440627at2759"/>
<accession>A0A1Q9D2J4</accession>
<dbReference type="InterPro" id="IPR013087">
    <property type="entry name" value="Znf_C2H2_type"/>
</dbReference>
<evidence type="ECO:0000256" key="2">
    <source>
        <dbReference type="SAM" id="MobiDB-lite"/>
    </source>
</evidence>
<protein>
    <recommendedName>
        <fullName evidence="7">C2H2-type domain-containing protein</fullName>
    </recommendedName>
</protein>
<feature type="domain" description="C3H1-type" evidence="3">
    <location>
        <begin position="1501"/>
        <end position="1528"/>
    </location>
</feature>
<keyword evidence="1" id="KW-0863">Zinc-finger</keyword>
<keyword evidence="1" id="KW-0862">Zinc</keyword>
<evidence type="ECO:0000313" key="5">
    <source>
        <dbReference type="EMBL" id="OLP89401.1"/>
    </source>
</evidence>
<organism evidence="5 6">
    <name type="scientific">Symbiodinium microadriaticum</name>
    <name type="common">Dinoflagellate</name>
    <name type="synonym">Zooxanthella microadriatica</name>
    <dbReference type="NCBI Taxonomy" id="2951"/>
    <lineage>
        <taxon>Eukaryota</taxon>
        <taxon>Sar</taxon>
        <taxon>Alveolata</taxon>
        <taxon>Dinophyceae</taxon>
        <taxon>Suessiales</taxon>
        <taxon>Symbiodiniaceae</taxon>
        <taxon>Symbiodinium</taxon>
    </lineage>
</organism>
<feature type="compositionally biased region" description="Basic and acidic residues" evidence="2">
    <location>
        <begin position="1533"/>
        <end position="1543"/>
    </location>
</feature>
<sequence length="1551" mass="172201">MGSEEGRSILAKAFADYQPPPWWVHVDLHCQHLQEYLNQVLDEHFAPPARGKATYIPEEVWTWRERKLALKRRTGPRKSLWRQAVEAAFHQWRYEAEDLVRPLLTKQSMLYQLTASAIGFITARMKKTIHAAKAAYLQTLVADGPQSAADILQRAKRCGLGGRTKMNGQRPLPLLLDDQGNPAKCQDDHDRIWLKHFSDQEYGQIMPPAEFLKQHDVASQIGREVTWELADLPTVQEIEAICRTAPKNKAVGLDGLPGEILRVCPAQAAMALAPLFLKAACGLQQPIQWRGGVIYSAWKRAGEISLPANHRSLFISSVVGKCYHRLLRNKTHRSLQAELHPLHLGSRAQAPLVFASLYVFSRFRACRAARRSMGMIFLDTTAAYYRVLRETVVGDINHDDTIIWLMKRFHMGPEEMAGLWEVIHGGGVMAEAGVSTGLRAMMKDVHHRTWCITRHATGSRVAVTHAGSRPGESLADAIFAYIYSRVLGRIWEAACGEEILGTARAAMDEGVFSVPGHGEDVSVRDITWADDTALPFDDVEPDRCIRKGKRLASLTIDICRDFGLQPNLKRGKTAIVLSLAGKGIRKAREKHFRHGRSTLQLVDLQEEVHVVPQYVHLGGVVEPQMHMKAEQRRRLAMAGAALEAGKKLIFLNADIPLQVRTKLFETSILSTFFNLAIWLPQGETWQALSYGYTRMLRRLLCHRYKGDAIFGIPAPFVHIATGRWKLELHAAKCRLAALVSLARTGPEELWAVLQEERTWMQVVANDLAGLKTKYVDLPDLHAGDWPRWKHYLVHNTAQFKLRVKKKLQEVHDSTCRLDAIVVGMWQFYRQLCDQLPGAQKLESRWSCRGCRKTFKSKGGLGAHFFKSHGREAEHRRCIQGSVCMACGRQFWSSIRLGHHLRDSRLCVQQLLRQGHLAKHTLPGQGSREYRKRAVDEYNMAPARQLLTPSAAEGEDYIWPECQKQASREISAVLLEAEHGQDEATIIAAMLRVLQRHPLYFGEEEAILAKAKQEVDNLTEEDVSGTGAAGKLDLFRRVFGCQHDWHVPVTDVAENEKMQAVSLATFQGEWKTLDWPALLRICTDRVTPEAAPVILDLKWEASNVKFSGASEVEAAIDDPMCFVPGQDPSLWEVVLGLLHSLRRLSLQQTSLCSGAALSLCEKGGSTAHAPRLLQGLLQEVRGLRGLLRVSKLLEALSAPSLAPVLGRIAKELHRNGVGAGALAKLPGARTPSDTLSALRAARESAQKLSARLRSCEGADATLDNPAVAQLLEKLPDLSVLDDIAELLRTQACTPYELALSGLPEKIVPLLNRGPSSSWPWPDKVSCGSPEALEALVPAFQWLLGLSESLPVAAAEGQMSGIDCLVSAYSIEYALNPFEYGPLWSMHLQSSIFDPDLSGFANQPALLQRGQAAAAMATSTFKVCVRATFIDLAEARIPRKTIGAAEAHNNSLAVKASTERLMQQVSKLWEERRKDETGAGAIVEVQKVSLPSLPSIGSLGHPETCKRPCVHFASRGCPEGKNCTYCHGPHPKRPASLDKSQRIPDDVPNFLGH</sequence>
<feature type="zinc finger region" description="C3H1-type" evidence="1">
    <location>
        <begin position="1501"/>
        <end position="1528"/>
    </location>
</feature>
<dbReference type="EMBL" id="LSRX01000762">
    <property type="protein sequence ID" value="OLP89401.1"/>
    <property type="molecule type" value="Genomic_DNA"/>
</dbReference>
<comment type="caution">
    <text evidence="5">The sequence shown here is derived from an EMBL/GenBank/DDBJ whole genome shotgun (WGS) entry which is preliminary data.</text>
</comment>
<dbReference type="GO" id="GO:0008270">
    <property type="term" value="F:zinc ion binding"/>
    <property type="evidence" value="ECO:0007669"/>
    <property type="project" value="UniProtKB-KW"/>
</dbReference>
<dbReference type="Proteomes" id="UP000186817">
    <property type="component" value="Unassembled WGS sequence"/>
</dbReference>
<keyword evidence="1" id="KW-0479">Metal-binding</keyword>
<evidence type="ECO:0000256" key="1">
    <source>
        <dbReference type="PROSITE-ProRule" id="PRU00723"/>
    </source>
</evidence>
<feature type="region of interest" description="Disordered" evidence="2">
    <location>
        <begin position="1528"/>
        <end position="1551"/>
    </location>
</feature>
<dbReference type="PROSITE" id="PS50157">
    <property type="entry name" value="ZINC_FINGER_C2H2_2"/>
    <property type="match status" value="1"/>
</dbReference>
<evidence type="ECO:0000313" key="6">
    <source>
        <dbReference type="Proteomes" id="UP000186817"/>
    </source>
</evidence>
<evidence type="ECO:0000259" key="3">
    <source>
        <dbReference type="PROSITE" id="PS50103"/>
    </source>
</evidence>
<reference evidence="5 6" key="1">
    <citation type="submission" date="2016-02" db="EMBL/GenBank/DDBJ databases">
        <title>Genome analysis of coral dinoflagellate symbionts highlights evolutionary adaptations to a symbiotic lifestyle.</title>
        <authorList>
            <person name="Aranda M."/>
            <person name="Li Y."/>
            <person name="Liew Y.J."/>
            <person name="Baumgarten S."/>
            <person name="Simakov O."/>
            <person name="Wilson M."/>
            <person name="Piel J."/>
            <person name="Ashoor H."/>
            <person name="Bougouffa S."/>
            <person name="Bajic V.B."/>
            <person name="Ryu T."/>
            <person name="Ravasi T."/>
            <person name="Bayer T."/>
            <person name="Micklem G."/>
            <person name="Kim H."/>
            <person name="Bhak J."/>
            <person name="Lajeunesse T.C."/>
            <person name="Voolstra C.R."/>
        </authorList>
    </citation>
    <scope>NUCLEOTIDE SEQUENCE [LARGE SCALE GENOMIC DNA]</scope>
    <source>
        <strain evidence="5 6">CCMP2467</strain>
    </source>
</reference>
<dbReference type="PROSITE" id="PS50103">
    <property type="entry name" value="ZF_C3H1"/>
    <property type="match status" value="1"/>
</dbReference>
<dbReference type="PROSITE" id="PS00028">
    <property type="entry name" value="ZINC_FINGER_C2H2_1"/>
    <property type="match status" value="1"/>
</dbReference>
<evidence type="ECO:0000259" key="4">
    <source>
        <dbReference type="PROSITE" id="PS50157"/>
    </source>
</evidence>
<gene>
    <name evidence="5" type="ORF">AK812_SmicGene29152</name>
</gene>
<feature type="domain" description="C2H2-type" evidence="4">
    <location>
        <begin position="845"/>
        <end position="873"/>
    </location>
</feature>